<evidence type="ECO:0000313" key="4">
    <source>
        <dbReference type="Proteomes" id="UP000248987"/>
    </source>
</evidence>
<sequence length="419" mass="46884">MQLHFTAVSEPGVPGKKWQKLYHTHWEAYKAWLISKGNAYEPDLKTSQEALKKYMPEMWPTYERLCKLANADDVAARFLTGFQPPAYISACSNAVLSGAEIQLVRNYDYHPNLMEGTQLMSSWNGKKVIATSDCLIGAVDGMNEDGLAISLTFGGRKEVGVGFGIPFILRYVLEFCSNVEEAVAALVRVPSHMSYNVTVVDKTGAFKTVQLAPDKKPVVTDAAFTTNFQGTVDWPENAAFNKTVERSAFLEKLLAKKDLKASAIADAFLQKPLYNTKFKEGFGTLFTAVYQPAKGVVEMRWPDEKVTQTFEDFQEEYKLIQFEEAVIGSTQDTAWASVPSGTPETTPQEAVVPNTSKPNWQETVNETLTNAKAHASKAKDHEKSELLDDTMVHRGEISWEIVADYWANVGKSYWEKWQN</sequence>
<dbReference type="InterPro" id="IPR005079">
    <property type="entry name" value="Peptidase_C45_hydrolase"/>
</dbReference>
<dbReference type="Gene3D" id="3.60.60.10">
    <property type="entry name" value="Penicillin V Acylase, Chain A"/>
    <property type="match status" value="1"/>
</dbReference>
<dbReference type="AlphaFoldDB" id="A0A1A7R232"/>
<dbReference type="EMBL" id="QLLQ01000001">
    <property type="protein sequence ID" value="RAJ27903.1"/>
    <property type="molecule type" value="Genomic_DNA"/>
</dbReference>
<organism evidence="3 4">
    <name type="scientific">Gelidibacter algens</name>
    <dbReference type="NCBI Taxonomy" id="49280"/>
    <lineage>
        <taxon>Bacteria</taxon>
        <taxon>Pseudomonadati</taxon>
        <taxon>Bacteroidota</taxon>
        <taxon>Flavobacteriia</taxon>
        <taxon>Flavobacteriales</taxon>
        <taxon>Flavobacteriaceae</taxon>
        <taxon>Gelidibacter</taxon>
    </lineage>
</organism>
<evidence type="ECO:0000259" key="2">
    <source>
        <dbReference type="Pfam" id="PF03417"/>
    </source>
</evidence>
<proteinExistence type="predicted"/>
<evidence type="ECO:0000313" key="3">
    <source>
        <dbReference type="EMBL" id="RAJ27903.1"/>
    </source>
</evidence>
<name>A0A1A7R232_9FLAO</name>
<evidence type="ECO:0000256" key="1">
    <source>
        <dbReference type="SAM" id="MobiDB-lite"/>
    </source>
</evidence>
<protein>
    <submittedName>
        <fullName evidence="3">Putative choloylglycine hydrolase</fullName>
    </submittedName>
</protein>
<dbReference type="NCBIfam" id="NF040521">
    <property type="entry name" value="C45_proenzyme"/>
    <property type="match status" value="1"/>
</dbReference>
<dbReference type="RefSeq" id="WP_066433366.1">
    <property type="nucleotide sequence ID" value="NZ_LZRN01000015.1"/>
</dbReference>
<dbReference type="STRING" id="49280.A9996_08950"/>
<dbReference type="InterPro" id="IPR047794">
    <property type="entry name" value="C45_proenzyme-like"/>
</dbReference>
<dbReference type="PANTHER" id="PTHR34180:SF1">
    <property type="entry name" value="BETA-ALANYL-DOPAMINE_CARCININE HYDROLASE"/>
    <property type="match status" value="1"/>
</dbReference>
<dbReference type="PANTHER" id="PTHR34180">
    <property type="entry name" value="PEPTIDASE C45"/>
    <property type="match status" value="1"/>
</dbReference>
<feature type="region of interest" description="Disordered" evidence="1">
    <location>
        <begin position="334"/>
        <end position="356"/>
    </location>
</feature>
<dbReference type="SUPFAM" id="SSF56235">
    <property type="entry name" value="N-terminal nucleophile aminohydrolases (Ntn hydrolases)"/>
    <property type="match status" value="1"/>
</dbReference>
<reference evidence="3 4" key="1">
    <citation type="submission" date="2018-06" db="EMBL/GenBank/DDBJ databases">
        <title>Genomic Encyclopedia of Archaeal and Bacterial Type Strains, Phase II (KMG-II): from individual species to whole genera.</title>
        <authorList>
            <person name="Goeker M."/>
        </authorList>
    </citation>
    <scope>NUCLEOTIDE SEQUENCE [LARGE SCALE GENOMIC DNA]</scope>
    <source>
        <strain evidence="3 4">DSM 12408</strain>
    </source>
</reference>
<keyword evidence="3" id="KW-0378">Hydrolase</keyword>
<keyword evidence="4" id="KW-1185">Reference proteome</keyword>
<comment type="caution">
    <text evidence="3">The sequence shown here is derived from an EMBL/GenBank/DDBJ whole genome shotgun (WGS) entry which is preliminary data.</text>
</comment>
<dbReference type="Proteomes" id="UP000248987">
    <property type="component" value="Unassembled WGS sequence"/>
</dbReference>
<gene>
    <name evidence="3" type="ORF">LX77_00477</name>
</gene>
<dbReference type="GO" id="GO:0016787">
    <property type="term" value="F:hydrolase activity"/>
    <property type="evidence" value="ECO:0007669"/>
    <property type="project" value="UniProtKB-KW"/>
</dbReference>
<dbReference type="InterPro" id="IPR029055">
    <property type="entry name" value="Ntn_hydrolases_N"/>
</dbReference>
<feature type="domain" description="Peptidase C45 hydrolase" evidence="2">
    <location>
        <begin position="103"/>
        <end position="304"/>
    </location>
</feature>
<dbReference type="OrthoDB" id="5480874at2"/>
<dbReference type="Pfam" id="PF03417">
    <property type="entry name" value="AAT"/>
    <property type="match status" value="1"/>
</dbReference>
<dbReference type="InterPro" id="IPR047801">
    <property type="entry name" value="Peptidase_C45"/>
</dbReference>
<accession>A0A1A7R232</accession>